<sequence>MTAPAEIAIAALLVIGGAFGAVGSWALVRLPDPMTRLHGPTKAATLGVGAVLVASMAAMWFRHGIVSWHELLVALFLFVTAPLTGLFIAKAHLHLSWQRDELPRPGADTDWATYAERAAANPATEAAPPPPHRR</sequence>
<dbReference type="STRING" id="1945662.B0A89_03720"/>
<dbReference type="Pfam" id="PF03334">
    <property type="entry name" value="PhaG_MnhG_YufB"/>
    <property type="match status" value="1"/>
</dbReference>
<name>A0A1W6CVI6_9RHOB</name>
<dbReference type="KEGG" id="pcon:B0A89_03720"/>
<dbReference type="PANTHER" id="PTHR34703:SF1">
    <property type="entry name" value="ANTIPORTER SUBUNIT MNHG2-RELATED"/>
    <property type="match status" value="1"/>
</dbReference>
<evidence type="ECO:0000313" key="2">
    <source>
        <dbReference type="EMBL" id="ARJ68872.1"/>
    </source>
</evidence>
<dbReference type="AlphaFoldDB" id="A0A1W6CVI6"/>
<keyword evidence="1" id="KW-0472">Membrane</keyword>
<dbReference type="Proteomes" id="UP000193017">
    <property type="component" value="Chromosome"/>
</dbReference>
<dbReference type="InterPro" id="IPR005133">
    <property type="entry name" value="PhaG_MnhG_YufB"/>
</dbReference>
<reference evidence="2 3" key="1">
    <citation type="submission" date="2017-03" db="EMBL/GenBank/DDBJ databases">
        <title>Genome sequence of Paracoccus contaminans isolated from a water microcosm.</title>
        <authorList>
            <person name="Aurass P."/>
            <person name="Karste S."/>
            <person name="Trost E."/>
            <person name="Glaeser S.P."/>
            <person name="Kaempfer P."/>
            <person name="Flieger A."/>
        </authorList>
    </citation>
    <scope>NUCLEOTIDE SEQUENCE [LARGE SCALE GENOMIC DNA]</scope>
    <source>
        <strain evidence="3">RKI 16-01929T\LMG 29738T\CCM 8701T\CIP 111112T</strain>
    </source>
</reference>
<dbReference type="OrthoDB" id="4427992at2"/>
<proteinExistence type="predicted"/>
<dbReference type="GO" id="GO:0015385">
    <property type="term" value="F:sodium:proton antiporter activity"/>
    <property type="evidence" value="ECO:0007669"/>
    <property type="project" value="TreeGrafter"/>
</dbReference>
<accession>A0A1W6CVI6</accession>
<keyword evidence="3" id="KW-1185">Reference proteome</keyword>
<dbReference type="EMBL" id="CP020612">
    <property type="protein sequence ID" value="ARJ68872.1"/>
    <property type="molecule type" value="Genomic_DNA"/>
</dbReference>
<feature type="transmembrane region" description="Helical" evidence="1">
    <location>
        <begin position="40"/>
        <end position="61"/>
    </location>
</feature>
<dbReference type="PANTHER" id="PTHR34703">
    <property type="entry name" value="ANTIPORTER SUBUNIT MNHG2-RELATED"/>
    <property type="match status" value="1"/>
</dbReference>
<evidence type="ECO:0000313" key="3">
    <source>
        <dbReference type="Proteomes" id="UP000193017"/>
    </source>
</evidence>
<dbReference type="NCBIfam" id="NF009316">
    <property type="entry name" value="PRK12674.1-5"/>
    <property type="match status" value="1"/>
</dbReference>
<feature type="transmembrane region" description="Helical" evidence="1">
    <location>
        <begin position="6"/>
        <end position="28"/>
    </location>
</feature>
<protein>
    <submittedName>
        <fullName evidence="2">Na+/H+ antiporter subunit G</fullName>
    </submittedName>
</protein>
<dbReference type="NCBIfam" id="TIGR01300">
    <property type="entry name" value="CPA3_mnhG_phaG"/>
    <property type="match status" value="1"/>
</dbReference>
<keyword evidence="1" id="KW-0812">Transmembrane</keyword>
<keyword evidence="1" id="KW-1133">Transmembrane helix</keyword>
<dbReference type="RefSeq" id="WP_085376980.1">
    <property type="nucleotide sequence ID" value="NZ_CP020612.1"/>
</dbReference>
<organism evidence="2 3">
    <name type="scientific">Paracoccus contaminans</name>
    <dbReference type="NCBI Taxonomy" id="1945662"/>
    <lineage>
        <taxon>Bacteria</taxon>
        <taxon>Pseudomonadati</taxon>
        <taxon>Pseudomonadota</taxon>
        <taxon>Alphaproteobacteria</taxon>
        <taxon>Rhodobacterales</taxon>
        <taxon>Paracoccaceae</taxon>
        <taxon>Paracoccus</taxon>
    </lineage>
</organism>
<evidence type="ECO:0000256" key="1">
    <source>
        <dbReference type="SAM" id="Phobius"/>
    </source>
</evidence>
<gene>
    <name evidence="2" type="ORF">B0A89_03720</name>
</gene>
<feature type="transmembrane region" description="Helical" evidence="1">
    <location>
        <begin position="67"/>
        <end position="89"/>
    </location>
</feature>